<evidence type="ECO:0000313" key="3">
    <source>
        <dbReference type="EMBL" id="KAF4122088.1"/>
    </source>
</evidence>
<evidence type="ECO:0000256" key="2">
    <source>
        <dbReference type="SAM" id="SignalP"/>
    </source>
</evidence>
<keyword evidence="4" id="KW-1185">Reference proteome</keyword>
<proteinExistence type="predicted"/>
<evidence type="ECO:0000313" key="4">
    <source>
        <dbReference type="Proteomes" id="UP000749293"/>
    </source>
</evidence>
<protein>
    <submittedName>
        <fullName evidence="3">Uncharacterized protein</fullName>
    </submittedName>
</protein>
<gene>
    <name evidence="3" type="ORF">GMORB2_7681</name>
</gene>
<sequence length="496" mass="55458">MLVILLPLDFANLASNGLVVPGTIEGTVRLHKRRLNSWSDEENQHLSLDSTSSDASDDGIFSTIPEELISPAALVFVGFTHQKAEELWAIWPDWPTDVTLKPARDIDPTKDFGLLVAAFMDLMDCRLDVRPEDEPETLDEWEATLQRLGLSDEAREAILDPHFEYLRQSESCKFWAKDTARMRFAALSDIKRASMEREKVLRRESSRSGPSGSSSASRGQPASSTVLIRPVPRDLLDHTGAIARLSPVGSFPPTDFTGTRRFFYFATDYSTAEYYASFAKRRPEGGAVVILHVTIPNCEIKRLGDSEKLRVTWPSDEWKQLIWGSRRGGKPRSQLTKYQDATLIIGTMSRKPKFRYEELGSWEEITEEYVFMSGRVRDDRTRTPLTQYAFSSDAGEYFLEEHAEITMEPFTGPRLGAWLRHLAAQTGELGFVARESACPAPGSLGSDDVLFNSFIDKKLPQGCNLVVKVGTSIVGRIPSKEMDSSDPAALKPPISL</sequence>
<dbReference type="EMBL" id="JAANYQ010000010">
    <property type="protein sequence ID" value="KAF4122088.1"/>
    <property type="molecule type" value="Genomic_DNA"/>
</dbReference>
<accession>A0A9P5CZX1</accession>
<feature type="compositionally biased region" description="Low complexity" evidence="1">
    <location>
        <begin position="207"/>
        <end position="224"/>
    </location>
</feature>
<dbReference type="RefSeq" id="XP_035320740.1">
    <property type="nucleotide sequence ID" value="XM_035469646.1"/>
</dbReference>
<dbReference type="GeneID" id="55973904"/>
<dbReference type="OrthoDB" id="5429780at2759"/>
<feature type="region of interest" description="Disordered" evidence="1">
    <location>
        <begin position="197"/>
        <end position="224"/>
    </location>
</feature>
<dbReference type="AlphaFoldDB" id="A0A9P5CZX1"/>
<dbReference type="Proteomes" id="UP000749293">
    <property type="component" value="Unassembled WGS sequence"/>
</dbReference>
<feature type="chain" id="PRO_5040466795" evidence="2">
    <location>
        <begin position="17"/>
        <end position="496"/>
    </location>
</feature>
<organism evidence="3 4">
    <name type="scientific">Geosmithia morbida</name>
    <dbReference type="NCBI Taxonomy" id="1094350"/>
    <lineage>
        <taxon>Eukaryota</taxon>
        <taxon>Fungi</taxon>
        <taxon>Dikarya</taxon>
        <taxon>Ascomycota</taxon>
        <taxon>Pezizomycotina</taxon>
        <taxon>Sordariomycetes</taxon>
        <taxon>Hypocreomycetidae</taxon>
        <taxon>Hypocreales</taxon>
        <taxon>Bionectriaceae</taxon>
        <taxon>Geosmithia</taxon>
    </lineage>
</organism>
<feature type="compositionally biased region" description="Basic and acidic residues" evidence="1">
    <location>
        <begin position="197"/>
        <end position="206"/>
    </location>
</feature>
<feature type="signal peptide" evidence="2">
    <location>
        <begin position="1"/>
        <end position="16"/>
    </location>
</feature>
<evidence type="ECO:0000256" key="1">
    <source>
        <dbReference type="SAM" id="MobiDB-lite"/>
    </source>
</evidence>
<name>A0A9P5CZX1_9HYPO</name>
<comment type="caution">
    <text evidence="3">The sequence shown here is derived from an EMBL/GenBank/DDBJ whole genome shotgun (WGS) entry which is preliminary data.</text>
</comment>
<reference evidence="3" key="1">
    <citation type="submission" date="2020-03" db="EMBL/GenBank/DDBJ databases">
        <title>Site-based positive gene gene selection in Geosmithia morbida across the United States reveals a broad range of putative effectors and factors for local host and environmental adapation.</title>
        <authorList>
            <person name="Onufrak A."/>
            <person name="Murdoch R.W."/>
            <person name="Gazis R."/>
            <person name="Huff M."/>
            <person name="Staton M."/>
            <person name="Klingeman W."/>
            <person name="Hadziabdic D."/>
        </authorList>
    </citation>
    <scope>NUCLEOTIDE SEQUENCE</scope>
    <source>
        <strain evidence="3">1262</strain>
    </source>
</reference>
<keyword evidence="2" id="KW-0732">Signal</keyword>